<reference evidence="2 3" key="1">
    <citation type="submission" date="2023-07" db="EMBL/GenBank/DDBJ databases">
        <title>Sequencing the genomes of 1000 actinobacteria strains.</title>
        <authorList>
            <person name="Klenk H.-P."/>
        </authorList>
    </citation>
    <scope>NUCLEOTIDE SEQUENCE [LARGE SCALE GENOMIC DNA]</scope>
    <source>
        <strain evidence="2 3">DSM 17163</strain>
    </source>
</reference>
<name>A0ABT9NFX0_9ACTO</name>
<keyword evidence="3" id="KW-1185">Reference proteome</keyword>
<evidence type="ECO:0000256" key="1">
    <source>
        <dbReference type="SAM" id="MobiDB-lite"/>
    </source>
</evidence>
<sequence>MVNQVATQRRVRINAGTRLDTGQSAHASAEHPRWHNPEIGGRALGAGATMAVPDAAGKVS</sequence>
<dbReference type="Proteomes" id="UP001243212">
    <property type="component" value="Unassembled WGS sequence"/>
</dbReference>
<organism evidence="2 3">
    <name type="scientific">Trueperella bonasi</name>
    <dbReference type="NCBI Taxonomy" id="312286"/>
    <lineage>
        <taxon>Bacteria</taxon>
        <taxon>Bacillati</taxon>
        <taxon>Actinomycetota</taxon>
        <taxon>Actinomycetes</taxon>
        <taxon>Actinomycetales</taxon>
        <taxon>Actinomycetaceae</taxon>
        <taxon>Trueperella</taxon>
    </lineage>
</organism>
<protein>
    <submittedName>
        <fullName evidence="2">Uncharacterized protein</fullName>
    </submittedName>
</protein>
<comment type="caution">
    <text evidence="2">The sequence shown here is derived from an EMBL/GenBank/DDBJ whole genome shotgun (WGS) entry which is preliminary data.</text>
</comment>
<feature type="region of interest" description="Disordered" evidence="1">
    <location>
        <begin position="13"/>
        <end position="46"/>
    </location>
</feature>
<proteinExistence type="predicted"/>
<gene>
    <name evidence="2" type="ORF">J2S70_000873</name>
</gene>
<evidence type="ECO:0000313" key="2">
    <source>
        <dbReference type="EMBL" id="MDP9806291.1"/>
    </source>
</evidence>
<accession>A0ABT9NFX0</accession>
<dbReference type="EMBL" id="JAUSQX010000001">
    <property type="protein sequence ID" value="MDP9806291.1"/>
    <property type="molecule type" value="Genomic_DNA"/>
</dbReference>
<dbReference type="RefSeq" id="WP_307682523.1">
    <property type="nucleotide sequence ID" value="NZ_JAUSQX010000001.1"/>
</dbReference>
<evidence type="ECO:0000313" key="3">
    <source>
        <dbReference type="Proteomes" id="UP001243212"/>
    </source>
</evidence>